<comment type="subcellular location">
    <subcellularLocation>
        <location evidence="1">Cell membrane</location>
        <topology evidence="1">Multi-pass membrane protein</topology>
    </subcellularLocation>
</comment>
<feature type="transmembrane region" description="Helical" evidence="9">
    <location>
        <begin position="445"/>
        <end position="464"/>
    </location>
</feature>
<keyword evidence="5 9" id="KW-0812">Transmembrane</keyword>
<evidence type="ECO:0000256" key="9">
    <source>
        <dbReference type="SAM" id="Phobius"/>
    </source>
</evidence>
<keyword evidence="4" id="KW-1003">Cell membrane</keyword>
<evidence type="ECO:0000256" key="5">
    <source>
        <dbReference type="ARBA" id="ARBA00022692"/>
    </source>
</evidence>
<evidence type="ECO:0000256" key="8">
    <source>
        <dbReference type="SAM" id="MobiDB-lite"/>
    </source>
</evidence>
<gene>
    <name evidence="10" type="ORF">HNR44_001120</name>
</gene>
<feature type="transmembrane region" description="Helical" evidence="9">
    <location>
        <begin position="406"/>
        <end position="433"/>
    </location>
</feature>
<comment type="caution">
    <text evidence="10">The sequence shown here is derived from an EMBL/GenBank/DDBJ whole genome shotgun (WGS) entry which is preliminary data.</text>
</comment>
<comment type="similarity">
    <text evidence="2">Belongs to the BCCT transporter (TC 2.A.15) family.</text>
</comment>
<dbReference type="GO" id="GO:0005886">
    <property type="term" value="C:plasma membrane"/>
    <property type="evidence" value="ECO:0007669"/>
    <property type="project" value="UniProtKB-SubCell"/>
</dbReference>
<dbReference type="EMBL" id="JACHHJ010000001">
    <property type="protein sequence ID" value="MBB6449171.1"/>
    <property type="molecule type" value="Genomic_DNA"/>
</dbReference>
<dbReference type="PANTHER" id="PTHR30047:SF7">
    <property type="entry name" value="HIGH-AFFINITY CHOLINE TRANSPORT PROTEIN"/>
    <property type="match status" value="1"/>
</dbReference>
<reference evidence="10 11" key="1">
    <citation type="submission" date="2020-08" db="EMBL/GenBank/DDBJ databases">
        <title>Genomic Encyclopedia of Type Strains, Phase IV (KMG-IV): sequencing the most valuable type-strain genomes for metagenomic binning, comparative biology and taxonomic classification.</title>
        <authorList>
            <person name="Goeker M."/>
        </authorList>
    </citation>
    <scope>NUCLEOTIDE SEQUENCE [LARGE SCALE GENOMIC DNA]</scope>
    <source>
        <strain evidence="10 11">DSM 21769</strain>
    </source>
</reference>
<feature type="transmembrane region" description="Helical" evidence="9">
    <location>
        <begin position="321"/>
        <end position="338"/>
    </location>
</feature>
<protein>
    <submittedName>
        <fullName evidence="10">Glycine betaine transporter</fullName>
    </submittedName>
</protein>
<dbReference type="RefSeq" id="WP_184403082.1">
    <property type="nucleotide sequence ID" value="NZ_JACHHJ010000001.1"/>
</dbReference>
<name>A0A841PSA2_9BACL</name>
<dbReference type="Proteomes" id="UP000568839">
    <property type="component" value="Unassembled WGS sequence"/>
</dbReference>
<dbReference type="InterPro" id="IPR000060">
    <property type="entry name" value="BCCT_transptr"/>
</dbReference>
<evidence type="ECO:0000256" key="6">
    <source>
        <dbReference type="ARBA" id="ARBA00022989"/>
    </source>
</evidence>
<feature type="transmembrane region" description="Helical" evidence="9">
    <location>
        <begin position="193"/>
        <end position="214"/>
    </location>
</feature>
<evidence type="ECO:0000256" key="7">
    <source>
        <dbReference type="ARBA" id="ARBA00023136"/>
    </source>
</evidence>
<feature type="transmembrane region" description="Helical" evidence="9">
    <location>
        <begin position="52"/>
        <end position="72"/>
    </location>
</feature>
<evidence type="ECO:0000256" key="1">
    <source>
        <dbReference type="ARBA" id="ARBA00004651"/>
    </source>
</evidence>
<dbReference type="GO" id="GO:0022857">
    <property type="term" value="F:transmembrane transporter activity"/>
    <property type="evidence" value="ECO:0007669"/>
    <property type="project" value="InterPro"/>
</dbReference>
<feature type="transmembrane region" description="Helical" evidence="9">
    <location>
        <begin position="92"/>
        <end position="113"/>
    </location>
</feature>
<dbReference type="Pfam" id="PF02028">
    <property type="entry name" value="BCCT"/>
    <property type="match status" value="1"/>
</dbReference>
<dbReference type="AlphaFoldDB" id="A0A841PSA2"/>
<feature type="transmembrane region" description="Helical" evidence="9">
    <location>
        <begin position="350"/>
        <end position="368"/>
    </location>
</feature>
<feature type="transmembrane region" description="Helical" evidence="9">
    <location>
        <begin position="234"/>
        <end position="252"/>
    </location>
</feature>
<feature type="region of interest" description="Disordered" evidence="8">
    <location>
        <begin position="540"/>
        <end position="565"/>
    </location>
</feature>
<evidence type="ECO:0000256" key="2">
    <source>
        <dbReference type="ARBA" id="ARBA00005658"/>
    </source>
</evidence>
<organism evidence="10 11">
    <name type="scientific">Geomicrobium halophilum</name>
    <dbReference type="NCBI Taxonomy" id="549000"/>
    <lineage>
        <taxon>Bacteria</taxon>
        <taxon>Bacillati</taxon>
        <taxon>Bacillota</taxon>
        <taxon>Bacilli</taxon>
        <taxon>Bacillales</taxon>
        <taxon>Geomicrobium</taxon>
    </lineage>
</organism>
<dbReference type="PANTHER" id="PTHR30047">
    <property type="entry name" value="HIGH-AFFINITY CHOLINE TRANSPORT PROTEIN-RELATED"/>
    <property type="match status" value="1"/>
</dbReference>
<evidence type="ECO:0000313" key="11">
    <source>
        <dbReference type="Proteomes" id="UP000568839"/>
    </source>
</evidence>
<feature type="transmembrane region" description="Helical" evidence="9">
    <location>
        <begin position="147"/>
        <end position="165"/>
    </location>
</feature>
<keyword evidence="6 9" id="KW-1133">Transmembrane helix</keyword>
<feature type="transmembrane region" description="Helical" evidence="9">
    <location>
        <begin position="12"/>
        <end position="32"/>
    </location>
</feature>
<evidence type="ECO:0000256" key="4">
    <source>
        <dbReference type="ARBA" id="ARBA00022475"/>
    </source>
</evidence>
<evidence type="ECO:0000313" key="10">
    <source>
        <dbReference type="EMBL" id="MBB6449171.1"/>
    </source>
</evidence>
<feature type="transmembrane region" description="Helical" evidence="9">
    <location>
        <begin position="476"/>
        <end position="498"/>
    </location>
</feature>
<feature type="transmembrane region" description="Helical" evidence="9">
    <location>
        <begin position="264"/>
        <end position="284"/>
    </location>
</feature>
<keyword evidence="7 9" id="KW-0472">Membrane</keyword>
<sequence length="565" mass="62354">MAKHYTYQTKRPNIVFGISAILVLLFVLWGAINPESLEAAANTALNFTIENFGWFYMLATAFFVAFSVFLVFSPFGRIRLGKSDDRPEYPFYTWIGMIFAAGIGVGFVFWGVAEPVLYYLDPPEGITPETAEAAEAGLRYGSFHWSLHVWAIFGVVGLTLAYVQFRKDKPALISSAFASYFGKQMEKWPGKTIDTFAVLSTAMGVATTFGLSALQMSGGLSYISDIPNNFATQFTIIAVITGLFMISAATGVNRGIKYLSNVNLAVAGVLLLFVIIAGPTLLIAENFLTTLGSYASNIVPMSLELAPYSESESDWLGSNTIFFWAWHMSWAPFIGLFIARISRGRTVREYMMGVLIIPSLVGVIWFTSFGSTGLFQEMELGTGISELVTANAEVALFEMLSNMPMALVMSALAFILIGIFFITSADSASYVLGVMTSQGGLKPMFSVKLIWGVLIAGTASVLLLSEGLEGLQTAAIVSALPFGVIMISMVIVVLLMMIKDLKTQRNLEREERDEALKEDIREEMYDEMKDEVYDKVKEDVHKQVQEEMKEEERGNHEQNEDKGRS</sequence>
<keyword evidence="11" id="KW-1185">Reference proteome</keyword>
<proteinExistence type="inferred from homology"/>
<evidence type="ECO:0000256" key="3">
    <source>
        <dbReference type="ARBA" id="ARBA00022448"/>
    </source>
</evidence>
<keyword evidence="3" id="KW-0813">Transport</keyword>
<accession>A0A841PSA2</accession>
<dbReference type="NCBIfam" id="TIGR00842">
    <property type="entry name" value="bcct"/>
    <property type="match status" value="1"/>
</dbReference>